<dbReference type="SUPFAM" id="SSF52374">
    <property type="entry name" value="Nucleotidylyl transferase"/>
    <property type="match status" value="1"/>
</dbReference>
<dbReference type="InterPro" id="IPR004821">
    <property type="entry name" value="Cyt_trans-like"/>
</dbReference>
<feature type="domain" description="Cytidyltransferase-like" evidence="2">
    <location>
        <begin position="6"/>
        <end position="136"/>
    </location>
</feature>
<feature type="binding site" evidence="1">
    <location>
        <begin position="69"/>
        <end position="84"/>
    </location>
    <ligand>
        <name>NAD(+)</name>
        <dbReference type="ChEBI" id="CHEBI:57540"/>
        <label>1</label>
    </ligand>
</feature>
<dbReference type="AlphaFoldDB" id="A0A2M9XYT3"/>
<dbReference type="Pfam" id="PF13521">
    <property type="entry name" value="AAA_28"/>
    <property type="match status" value="1"/>
</dbReference>
<dbReference type="GO" id="GO:0000309">
    <property type="term" value="F:nicotinamide-nucleotide adenylyltransferase activity"/>
    <property type="evidence" value="ECO:0007669"/>
    <property type="project" value="InterPro"/>
</dbReference>
<keyword evidence="1" id="KW-0547">Nucleotide-binding</keyword>
<feature type="domain" description="NadR/Ttd14 AAA" evidence="3">
    <location>
        <begin position="156"/>
        <end position="310"/>
    </location>
</feature>
<feature type="binding site" evidence="1">
    <location>
        <begin position="101"/>
        <end position="103"/>
    </location>
    <ligand>
        <name>NAD(+)</name>
        <dbReference type="ChEBI" id="CHEBI:57540"/>
        <label>1</label>
    </ligand>
</feature>
<dbReference type="PANTHER" id="PTHR37512:SF1">
    <property type="entry name" value="NADR_TTD14 AAA DOMAIN-CONTAINING PROTEIN"/>
    <property type="match status" value="1"/>
</dbReference>
<evidence type="ECO:0000259" key="2">
    <source>
        <dbReference type="Pfam" id="PF01467"/>
    </source>
</evidence>
<dbReference type="InterPro" id="IPR027417">
    <property type="entry name" value="P-loop_NTPase"/>
</dbReference>
<protein>
    <submittedName>
        <fullName evidence="4">ATPase</fullName>
    </submittedName>
</protein>
<organism evidence="4 5">
    <name type="scientific">Leptospira brenneri</name>
    <dbReference type="NCBI Taxonomy" id="2023182"/>
    <lineage>
        <taxon>Bacteria</taxon>
        <taxon>Pseudomonadati</taxon>
        <taxon>Spirochaetota</taxon>
        <taxon>Spirochaetia</taxon>
        <taxon>Leptospirales</taxon>
        <taxon>Leptospiraceae</taxon>
        <taxon>Leptospira</taxon>
    </lineage>
</organism>
<dbReference type="GO" id="GO:0000166">
    <property type="term" value="F:nucleotide binding"/>
    <property type="evidence" value="ECO:0007669"/>
    <property type="project" value="UniProtKB-KW"/>
</dbReference>
<dbReference type="InterPro" id="IPR014729">
    <property type="entry name" value="Rossmann-like_a/b/a_fold"/>
</dbReference>
<dbReference type="GO" id="GO:0050262">
    <property type="term" value="F:ribosylnicotinamide kinase activity"/>
    <property type="evidence" value="ECO:0007669"/>
    <property type="project" value="InterPro"/>
</dbReference>
<evidence type="ECO:0000313" key="4">
    <source>
        <dbReference type="EMBL" id="TGK95489.1"/>
    </source>
</evidence>
<dbReference type="NCBIfam" id="TIGR00125">
    <property type="entry name" value="cyt_tran_rel"/>
    <property type="match status" value="1"/>
</dbReference>
<dbReference type="Pfam" id="PF01467">
    <property type="entry name" value="CTP_transf_like"/>
    <property type="match status" value="1"/>
</dbReference>
<feature type="binding site" evidence="1">
    <location>
        <position position="14"/>
    </location>
    <ligand>
        <name>NAD(+)</name>
        <dbReference type="ChEBI" id="CHEBI:57540"/>
        <label>1</label>
    </ligand>
</feature>
<dbReference type="InterPro" id="IPR038727">
    <property type="entry name" value="NadR/Ttd14_AAA_dom"/>
</dbReference>
<dbReference type="SUPFAM" id="SSF52540">
    <property type="entry name" value="P-loop containing nucleoside triphosphate hydrolases"/>
    <property type="match status" value="1"/>
</dbReference>
<dbReference type="InterPro" id="IPR016429">
    <property type="entry name" value="NAD_NadR"/>
</dbReference>
<accession>A0A2M9XYT3</accession>
<evidence type="ECO:0000256" key="1">
    <source>
        <dbReference type="PIRSR" id="PIRSR004776-1"/>
    </source>
</evidence>
<dbReference type="PANTHER" id="PTHR37512">
    <property type="entry name" value="TRIFUNCTIONAL NAD BIOSYNTHESIS/REGULATOR PROTEIN NADR"/>
    <property type="match status" value="1"/>
</dbReference>
<dbReference type="Proteomes" id="UP000297891">
    <property type="component" value="Unassembled WGS sequence"/>
</dbReference>
<comment type="caution">
    <text evidence="4">The sequence shown here is derived from an EMBL/GenBank/DDBJ whole genome shotgun (WGS) entry which is preliminary data.</text>
</comment>
<gene>
    <name evidence="4" type="ORF">EHQ30_02295</name>
</gene>
<sequence length="342" mass="40667">MTHGLVLGKFYPPHKGHIHLITEAKKKCDELTVLVCSLQREKIPGELRFEWMQNLFPDPKIHLIWVQDENPQYPEEDPDFWKVWRRTIESHTKRKVDYLFTSEEYGDPLSKVLGCTHTLIDLERNSIPISASQIRETPLKHWQWIPELIRPYFVKRIVLTGSESVGKTSLTQILAKHFQTNWIPEFAREYLESKENPMDESDFLPIARGHLLSEVEAAKTSNGILFLDTDLLTTKVYLERYYESEIPWLTERALGLKYESSLFLDIDIPWIQDQLRDLGEERESMRTRFLQAMKEANRDFYWIRGDYREREKQAIKIVKQIQNLPMNPESFTKELRRLRNFE</sequence>
<keyword evidence="5" id="KW-1185">Reference proteome</keyword>
<dbReference type="Gene3D" id="3.40.50.300">
    <property type="entry name" value="P-loop containing nucleotide triphosphate hydrolases"/>
    <property type="match status" value="1"/>
</dbReference>
<proteinExistence type="predicted"/>
<name>A0A2M9XYT3_9LEPT</name>
<dbReference type="PIRSF" id="PIRSF004776">
    <property type="entry name" value="NadR_NMNAT/RNK"/>
    <property type="match status" value="1"/>
</dbReference>
<dbReference type="GO" id="GO:0009435">
    <property type="term" value="P:NAD+ biosynthetic process"/>
    <property type="evidence" value="ECO:0007669"/>
    <property type="project" value="InterPro"/>
</dbReference>
<reference evidence="4" key="1">
    <citation type="journal article" date="2019" name="PLoS Negl. Trop. Dis.">
        <title>Revisiting the worldwide diversity of Leptospira species in the environment.</title>
        <authorList>
            <person name="Vincent A.T."/>
            <person name="Schiettekatte O."/>
            <person name="Bourhy P."/>
            <person name="Veyrier F.J."/>
            <person name="Picardeau M."/>
        </authorList>
    </citation>
    <scope>NUCLEOTIDE SEQUENCE [LARGE SCALE GENOMIC DNA]</scope>
    <source>
        <strain evidence="4">201800277</strain>
    </source>
</reference>
<dbReference type="OrthoDB" id="9802794at2"/>
<dbReference type="EMBL" id="RQFP01000001">
    <property type="protein sequence ID" value="TGK95489.1"/>
    <property type="molecule type" value="Genomic_DNA"/>
</dbReference>
<evidence type="ECO:0000259" key="3">
    <source>
        <dbReference type="Pfam" id="PF13521"/>
    </source>
</evidence>
<dbReference type="Gene3D" id="3.40.50.620">
    <property type="entry name" value="HUPs"/>
    <property type="match status" value="1"/>
</dbReference>
<evidence type="ECO:0000313" key="5">
    <source>
        <dbReference type="Proteomes" id="UP000297891"/>
    </source>
</evidence>
<dbReference type="RefSeq" id="WP_100791703.1">
    <property type="nucleotide sequence ID" value="NZ_NPDQ01000007.1"/>
</dbReference>
<dbReference type="InterPro" id="IPR052735">
    <property type="entry name" value="NAD_biosynth-regulator"/>
</dbReference>